<keyword evidence="8" id="KW-0732">Signal</keyword>
<keyword evidence="11" id="KW-1185">Reference proteome</keyword>
<keyword evidence="6 8" id="KW-0378">Hydrolase</keyword>
<dbReference type="InterPro" id="IPR023411">
    <property type="entry name" value="RNaseA_AS"/>
</dbReference>
<dbReference type="GO" id="GO:0050830">
    <property type="term" value="P:defense response to Gram-positive bacterium"/>
    <property type="evidence" value="ECO:0007669"/>
    <property type="project" value="TreeGrafter"/>
</dbReference>
<evidence type="ECO:0000256" key="4">
    <source>
        <dbReference type="ARBA" id="ARBA00022722"/>
    </source>
</evidence>
<evidence type="ECO:0000256" key="6">
    <source>
        <dbReference type="ARBA" id="ARBA00022801"/>
    </source>
</evidence>
<evidence type="ECO:0000256" key="2">
    <source>
        <dbReference type="ARBA" id="ARBA00005600"/>
    </source>
</evidence>
<dbReference type="SMART" id="SM00092">
    <property type="entry name" value="RNAse_Pc"/>
    <property type="match status" value="1"/>
</dbReference>
<evidence type="ECO:0000313" key="10">
    <source>
        <dbReference type="EMBL" id="KAK2856944.1"/>
    </source>
</evidence>
<protein>
    <recommendedName>
        <fullName evidence="9">Ribonuclease A-domain domain-containing protein</fullName>
    </recommendedName>
</protein>
<dbReference type="GO" id="GO:0050829">
    <property type="term" value="P:defense response to Gram-negative bacterium"/>
    <property type="evidence" value="ECO:0007669"/>
    <property type="project" value="TreeGrafter"/>
</dbReference>
<dbReference type="AlphaFoldDB" id="A0AA88SZQ7"/>
<dbReference type="EMBL" id="JAUPFM010000003">
    <property type="protein sequence ID" value="KAK2856944.1"/>
    <property type="molecule type" value="Genomic_DNA"/>
</dbReference>
<evidence type="ECO:0000313" key="11">
    <source>
        <dbReference type="Proteomes" id="UP001187415"/>
    </source>
</evidence>
<dbReference type="InterPro" id="IPR036816">
    <property type="entry name" value="RNaseA-like_dom_sf"/>
</dbReference>
<feature type="signal peptide" evidence="8">
    <location>
        <begin position="1"/>
        <end position="19"/>
    </location>
</feature>
<feature type="chain" id="PRO_5041518936" description="Ribonuclease A-domain domain-containing protein" evidence="8">
    <location>
        <begin position="20"/>
        <end position="166"/>
    </location>
</feature>
<reference evidence="10" key="1">
    <citation type="submission" date="2023-07" db="EMBL/GenBank/DDBJ databases">
        <title>Chromosome-level Genome Assembly of Striped Snakehead (Channa striata).</title>
        <authorList>
            <person name="Liu H."/>
        </authorList>
    </citation>
    <scope>NUCLEOTIDE SEQUENCE</scope>
    <source>
        <strain evidence="10">Gz</strain>
        <tissue evidence="10">Muscle</tissue>
    </source>
</reference>
<feature type="domain" description="Ribonuclease A-domain" evidence="9">
    <location>
        <begin position="46"/>
        <end position="164"/>
    </location>
</feature>
<dbReference type="GO" id="GO:0004519">
    <property type="term" value="F:endonuclease activity"/>
    <property type="evidence" value="ECO:0007669"/>
    <property type="project" value="UniProtKB-KW"/>
</dbReference>
<dbReference type="GO" id="GO:0016787">
    <property type="term" value="F:hydrolase activity"/>
    <property type="evidence" value="ECO:0007669"/>
    <property type="project" value="UniProtKB-KW"/>
</dbReference>
<dbReference type="InterPro" id="IPR023412">
    <property type="entry name" value="RNaseA_domain"/>
</dbReference>
<proteinExistence type="inferred from homology"/>
<dbReference type="PANTHER" id="PTHR11437:SF10">
    <property type="entry name" value="ANGIOGENIN-RELATED"/>
    <property type="match status" value="1"/>
</dbReference>
<evidence type="ECO:0000256" key="3">
    <source>
        <dbReference type="ARBA" id="ARBA00022525"/>
    </source>
</evidence>
<dbReference type="PANTHER" id="PTHR11437">
    <property type="entry name" value="RIBONUCLEASE"/>
    <property type="match status" value="1"/>
</dbReference>
<keyword evidence="5 8" id="KW-0255">Endonuclease</keyword>
<organism evidence="10 11">
    <name type="scientific">Channa striata</name>
    <name type="common">Snakehead murrel</name>
    <name type="synonym">Ophicephalus striatus</name>
    <dbReference type="NCBI Taxonomy" id="64152"/>
    <lineage>
        <taxon>Eukaryota</taxon>
        <taxon>Metazoa</taxon>
        <taxon>Chordata</taxon>
        <taxon>Craniata</taxon>
        <taxon>Vertebrata</taxon>
        <taxon>Euteleostomi</taxon>
        <taxon>Actinopterygii</taxon>
        <taxon>Neopterygii</taxon>
        <taxon>Teleostei</taxon>
        <taxon>Neoteleostei</taxon>
        <taxon>Acanthomorphata</taxon>
        <taxon>Anabantaria</taxon>
        <taxon>Anabantiformes</taxon>
        <taxon>Channoidei</taxon>
        <taxon>Channidae</taxon>
        <taxon>Channa</taxon>
    </lineage>
</organism>
<dbReference type="SUPFAM" id="SSF54076">
    <property type="entry name" value="RNase A-like"/>
    <property type="match status" value="1"/>
</dbReference>
<evidence type="ECO:0000256" key="1">
    <source>
        <dbReference type="ARBA" id="ARBA00004613"/>
    </source>
</evidence>
<gene>
    <name evidence="10" type="ORF">Q5P01_005679</name>
</gene>
<dbReference type="Gene3D" id="3.10.130.10">
    <property type="entry name" value="Ribonuclease A-like domain"/>
    <property type="match status" value="1"/>
</dbReference>
<accession>A0AA88SZQ7</accession>
<keyword evidence="3" id="KW-0964">Secreted</keyword>
<dbReference type="GO" id="GO:0003676">
    <property type="term" value="F:nucleic acid binding"/>
    <property type="evidence" value="ECO:0007669"/>
    <property type="project" value="InterPro"/>
</dbReference>
<comment type="subcellular location">
    <subcellularLocation>
        <location evidence="1">Secreted</location>
    </subcellularLocation>
</comment>
<comment type="similarity">
    <text evidence="2 8">Belongs to the pancreatic ribonuclease family.</text>
</comment>
<comment type="caution">
    <text evidence="10">The sequence shown here is derived from an EMBL/GenBank/DDBJ whole genome shotgun (WGS) entry which is preliminary data.</text>
</comment>
<evidence type="ECO:0000259" key="9">
    <source>
        <dbReference type="SMART" id="SM00092"/>
    </source>
</evidence>
<dbReference type="InterPro" id="IPR001427">
    <property type="entry name" value="RNaseA"/>
</dbReference>
<evidence type="ECO:0000256" key="8">
    <source>
        <dbReference type="RuleBase" id="RU000651"/>
    </source>
</evidence>
<dbReference type="Pfam" id="PF00074">
    <property type="entry name" value="RnaseA"/>
    <property type="match status" value="1"/>
</dbReference>
<keyword evidence="7" id="KW-1015">Disulfide bond</keyword>
<name>A0AA88SZQ7_CHASR</name>
<dbReference type="GO" id="GO:0004540">
    <property type="term" value="F:RNA nuclease activity"/>
    <property type="evidence" value="ECO:0007669"/>
    <property type="project" value="TreeGrafter"/>
</dbReference>
<evidence type="ECO:0000256" key="5">
    <source>
        <dbReference type="ARBA" id="ARBA00022759"/>
    </source>
</evidence>
<evidence type="ECO:0000256" key="7">
    <source>
        <dbReference type="ARBA" id="ARBA00023157"/>
    </source>
</evidence>
<dbReference type="Proteomes" id="UP001187415">
    <property type="component" value="Unassembled WGS sequence"/>
</dbReference>
<sequence>MKILFVCGLLMLLSDSVSGRQIQIRVESSDSVFSAIETDESINVWREERYEKFRRQHVIENMTNETCDSVISQKKIYNVDNSCKITNTFILADAKKVKAICKGKGKVKADGFTYSKSKFDVLVCKLKIEELGKPNCQYEGIHRTNRVVVVTCEGGLPVHYQKDIEN</sequence>
<dbReference type="CDD" id="cd06265">
    <property type="entry name" value="RNase_A_canonical"/>
    <property type="match status" value="1"/>
</dbReference>
<keyword evidence="4 8" id="KW-0540">Nuclease</keyword>
<dbReference type="GO" id="GO:0005576">
    <property type="term" value="C:extracellular region"/>
    <property type="evidence" value="ECO:0007669"/>
    <property type="project" value="UniProtKB-SubCell"/>
</dbReference>
<dbReference type="GO" id="GO:0001525">
    <property type="term" value="P:angiogenesis"/>
    <property type="evidence" value="ECO:0007669"/>
    <property type="project" value="TreeGrafter"/>
</dbReference>
<dbReference type="PROSITE" id="PS00127">
    <property type="entry name" value="RNASE_PANCREATIC"/>
    <property type="match status" value="1"/>
</dbReference>